<dbReference type="RefSeq" id="WP_113616780.1">
    <property type="nucleotide sequence ID" value="NZ_QFFJ01000001.1"/>
</dbReference>
<name>A0A365Y766_9BACT</name>
<dbReference type="SUPFAM" id="SSF52833">
    <property type="entry name" value="Thioredoxin-like"/>
    <property type="match status" value="1"/>
</dbReference>
<dbReference type="CDD" id="cd02968">
    <property type="entry name" value="SCO"/>
    <property type="match status" value="1"/>
</dbReference>
<gene>
    <name evidence="4" type="ORF">DF182_05205</name>
</gene>
<reference evidence="4 5" key="1">
    <citation type="submission" date="2018-05" db="EMBL/GenBank/DDBJ databases">
        <title>Chitinophaga sp. K3CV102501T nov., isolated from isolated from a monsoon evergreen broad-leaved forest soil.</title>
        <authorList>
            <person name="Lv Y."/>
        </authorList>
    </citation>
    <scope>NUCLEOTIDE SEQUENCE [LARGE SCALE GENOMIC DNA]</scope>
    <source>
        <strain evidence="4 5">GDMCC 1.1325</strain>
    </source>
</reference>
<dbReference type="Gene3D" id="3.40.30.10">
    <property type="entry name" value="Glutaredoxin"/>
    <property type="match status" value="1"/>
</dbReference>
<dbReference type="InterPro" id="IPR036249">
    <property type="entry name" value="Thioredoxin-like_sf"/>
</dbReference>
<feature type="binding site" evidence="2">
    <location>
        <position position="172"/>
    </location>
    <ligand>
        <name>Cu cation</name>
        <dbReference type="ChEBI" id="CHEBI:23378"/>
    </ligand>
</feature>
<feature type="binding site" evidence="2">
    <location>
        <position position="83"/>
    </location>
    <ligand>
        <name>Cu cation</name>
        <dbReference type="ChEBI" id="CHEBI:23378"/>
    </ligand>
</feature>
<dbReference type="InterPro" id="IPR003782">
    <property type="entry name" value="SCO1/SenC"/>
</dbReference>
<feature type="disulfide bond" description="Redox-active" evidence="3">
    <location>
        <begin position="83"/>
        <end position="87"/>
    </location>
</feature>
<keyword evidence="3" id="KW-1015">Disulfide bond</keyword>
<dbReference type="PANTHER" id="PTHR12151:SF25">
    <property type="entry name" value="LINALOOL DEHYDRATASE_ISOMERASE DOMAIN-CONTAINING PROTEIN"/>
    <property type="match status" value="1"/>
</dbReference>
<comment type="similarity">
    <text evidence="1">Belongs to the SCO1/2 family.</text>
</comment>
<keyword evidence="5" id="KW-1185">Reference proteome</keyword>
<sequence>MKVIGILIGVVFFLSIGCRRPEVRLPILGEPVITQRLFNGKIVYDSAFPTIPHFSFLDQDSTEVNNQSFSGKIYVADFIFLSCPSICPKMTAEMKRTHDFFLRNDRICFISHTVDPERDSIPRLKAFASSLHIDDRKWKFVTGNQDSILQLAEKGYFSNAYKDSTAPGGYVHSGGLLLIDKNRHIRGVYDGTNPKETYRLINDINILLKEPS</sequence>
<comment type="caution">
    <text evidence="4">The sequence shown here is derived from an EMBL/GenBank/DDBJ whole genome shotgun (WGS) entry which is preliminary data.</text>
</comment>
<dbReference type="Proteomes" id="UP000253410">
    <property type="component" value="Unassembled WGS sequence"/>
</dbReference>
<evidence type="ECO:0000313" key="5">
    <source>
        <dbReference type="Proteomes" id="UP000253410"/>
    </source>
</evidence>
<evidence type="ECO:0000313" key="4">
    <source>
        <dbReference type="EMBL" id="RBL94121.1"/>
    </source>
</evidence>
<keyword evidence="2" id="KW-0479">Metal-binding</keyword>
<protein>
    <submittedName>
        <fullName evidence="4">SCO family protein</fullName>
    </submittedName>
</protein>
<feature type="binding site" evidence="2">
    <location>
        <position position="87"/>
    </location>
    <ligand>
        <name>Cu cation</name>
        <dbReference type="ChEBI" id="CHEBI:23378"/>
    </ligand>
</feature>
<accession>A0A365Y766</accession>
<proteinExistence type="inferred from homology"/>
<dbReference type="OrthoDB" id="9811998at2"/>
<evidence type="ECO:0000256" key="2">
    <source>
        <dbReference type="PIRSR" id="PIRSR603782-1"/>
    </source>
</evidence>
<evidence type="ECO:0000256" key="1">
    <source>
        <dbReference type="ARBA" id="ARBA00010996"/>
    </source>
</evidence>
<dbReference type="EMBL" id="QFFJ01000001">
    <property type="protein sequence ID" value="RBL94121.1"/>
    <property type="molecule type" value="Genomic_DNA"/>
</dbReference>
<organism evidence="4 5">
    <name type="scientific">Chitinophaga flava</name>
    <dbReference type="NCBI Taxonomy" id="2259036"/>
    <lineage>
        <taxon>Bacteria</taxon>
        <taxon>Pseudomonadati</taxon>
        <taxon>Bacteroidota</taxon>
        <taxon>Chitinophagia</taxon>
        <taxon>Chitinophagales</taxon>
        <taxon>Chitinophagaceae</taxon>
        <taxon>Chitinophaga</taxon>
    </lineage>
</organism>
<dbReference type="PROSITE" id="PS51257">
    <property type="entry name" value="PROKAR_LIPOPROTEIN"/>
    <property type="match status" value="1"/>
</dbReference>
<evidence type="ECO:0000256" key="3">
    <source>
        <dbReference type="PIRSR" id="PIRSR603782-2"/>
    </source>
</evidence>
<dbReference type="Pfam" id="PF02630">
    <property type="entry name" value="SCO1-SenC"/>
    <property type="match status" value="1"/>
</dbReference>
<dbReference type="PANTHER" id="PTHR12151">
    <property type="entry name" value="ELECTRON TRANSPORT PROTIN SCO1/SENC FAMILY MEMBER"/>
    <property type="match status" value="1"/>
</dbReference>
<dbReference type="GO" id="GO:0046872">
    <property type="term" value="F:metal ion binding"/>
    <property type="evidence" value="ECO:0007669"/>
    <property type="project" value="UniProtKB-KW"/>
</dbReference>
<dbReference type="AlphaFoldDB" id="A0A365Y766"/>
<keyword evidence="2" id="KW-0186">Copper</keyword>